<dbReference type="Proteomes" id="UP000319411">
    <property type="component" value="Chromosome"/>
</dbReference>
<evidence type="ECO:0000313" key="2">
    <source>
        <dbReference type="Proteomes" id="UP000319411"/>
    </source>
</evidence>
<proteinExistence type="predicted"/>
<sequence>MGKPFYWYTFSPRLSAQAFKNSAHTPGQSGNFFTVQRAVAAKGISQRIFAEKRLTARPG</sequence>
<name>A0A518XFN0_9GAMM</name>
<organism evidence="1 2">
    <name type="scientific">Candidatus Pantoea soli</name>
    <dbReference type="NCBI Taxonomy" id="3098669"/>
    <lineage>
        <taxon>Bacteria</taxon>
        <taxon>Pseudomonadati</taxon>
        <taxon>Pseudomonadota</taxon>
        <taxon>Gammaproteobacteria</taxon>
        <taxon>Enterobacterales</taxon>
        <taxon>Erwiniaceae</taxon>
        <taxon>Pantoea</taxon>
    </lineage>
</organism>
<dbReference type="EMBL" id="CP032702">
    <property type="protein sequence ID" value="QDY43002.1"/>
    <property type="molecule type" value="Genomic_DNA"/>
</dbReference>
<gene>
    <name evidence="1" type="ORF">D8B20_14435</name>
</gene>
<evidence type="ECO:0000313" key="1">
    <source>
        <dbReference type="EMBL" id="QDY43002.1"/>
    </source>
</evidence>
<protein>
    <submittedName>
        <fullName evidence="1">Uncharacterized protein</fullName>
    </submittedName>
</protein>
<reference evidence="1 2" key="1">
    <citation type="submission" date="2018-10" db="EMBL/GenBank/DDBJ databases">
        <title>Genome Sequencing of Pantoea dispersa DSM 32899.</title>
        <authorList>
            <person name="Nawrath M."/>
            <person name="Ottenheim C."/>
            <person name="Wilm A."/>
            <person name="Zimmermann W."/>
            <person name="Wu J.C."/>
        </authorList>
    </citation>
    <scope>NUCLEOTIDE SEQUENCE [LARGE SCALE GENOMIC DNA]</scope>
    <source>
        <strain evidence="1 2">DSM 32899</strain>
    </source>
</reference>
<dbReference type="AlphaFoldDB" id="A0A518XFN0"/>
<keyword evidence="2" id="KW-1185">Reference proteome</keyword>
<dbReference type="KEGG" id="pdis:D8B20_14435"/>
<accession>A0A518XFN0</accession>